<dbReference type="InterPro" id="IPR036424">
    <property type="entry name" value="UPP_synth-like_sf"/>
</dbReference>
<evidence type="ECO:0000256" key="2">
    <source>
        <dbReference type="SAM" id="Phobius"/>
    </source>
</evidence>
<dbReference type="PANTHER" id="PTHR33840:SF1">
    <property type="entry name" value="TLE1 PHOSPHOLIPASE DOMAIN-CONTAINING PROTEIN"/>
    <property type="match status" value="1"/>
</dbReference>
<protein>
    <recommendedName>
        <fullName evidence="3">T6SS Phospholipase effector Tle1-like catalytic domain-containing protein</fullName>
    </recommendedName>
</protein>
<keyword evidence="5" id="KW-1185">Reference proteome</keyword>
<comment type="caution">
    <text evidence="4">The sequence shown here is derived from an EMBL/GenBank/DDBJ whole genome shotgun (WGS) entry which is preliminary data.</text>
</comment>
<dbReference type="AlphaFoldDB" id="A0AAD6XAL1"/>
<evidence type="ECO:0000313" key="4">
    <source>
        <dbReference type="EMBL" id="KAJ7038244.1"/>
    </source>
</evidence>
<feature type="domain" description="T6SS Phospholipase effector Tle1-like catalytic" evidence="3">
    <location>
        <begin position="167"/>
        <end position="438"/>
    </location>
</feature>
<feature type="region of interest" description="Disordered" evidence="1">
    <location>
        <begin position="119"/>
        <end position="145"/>
    </location>
</feature>
<keyword evidence="2" id="KW-1133">Transmembrane helix</keyword>
<dbReference type="Proteomes" id="UP001218188">
    <property type="component" value="Unassembled WGS sequence"/>
</dbReference>
<evidence type="ECO:0000256" key="1">
    <source>
        <dbReference type="SAM" id="MobiDB-lite"/>
    </source>
</evidence>
<organism evidence="4 5">
    <name type="scientific">Mycena alexandri</name>
    <dbReference type="NCBI Taxonomy" id="1745969"/>
    <lineage>
        <taxon>Eukaryota</taxon>
        <taxon>Fungi</taxon>
        <taxon>Dikarya</taxon>
        <taxon>Basidiomycota</taxon>
        <taxon>Agaricomycotina</taxon>
        <taxon>Agaricomycetes</taxon>
        <taxon>Agaricomycetidae</taxon>
        <taxon>Agaricales</taxon>
        <taxon>Marasmiineae</taxon>
        <taxon>Mycenaceae</taxon>
        <taxon>Mycena</taxon>
    </lineage>
</organism>
<dbReference type="PANTHER" id="PTHR33840">
    <property type="match status" value="1"/>
</dbReference>
<sequence>MAVLEYVLLRVIHSFHFLVALWFASWRRLHSAPPLPLQVTRRRIPNHLAVLLVPDSVHDPAATLECLLETVNRTIGWCRSAGIQQLTLYDNEGVLMNRADQISQRASISCELNGYESSESDVQYPLTPPSSDYSDSRPLSPEDGFQKETPVITIRLPETIRKKTSRTWQDGVSTENRQSYTNILRLARTINHEDTRFNPPIPQIVFYQSGIGSEKSFYSEYVVGTTGSTLADKVEEAYGFIAHNYFPGDEIFLFGFSRGAYTARMTAMFIGKIGILDRADMDHFAGIFVVYQQLGKSKNEADIQRLNAELAPWTHHDSPGKRRADSDDYSFSIKFVGVYETVGSLGLPEELTHRSPHVRNLFGFNDRLLGEHIQYAYQALALNEPRADFNCCKFEQSPGGLRKGQVLRQCWFTGCHADVGGGYKAHDLADLTLFWMASNLEDHLSLDYAYLESLPKPNFPWGAQPPHDPATGIYALAHKIQRSLPTETTDVTHETIHSSVLHQASHAESLSIDLSEHPQLVSPLLPLEDALRRHWPTLTSAEHDPSLPLSATMDHVTQEDSGLTTEAGKRVRQKNWLGKLAREIKSSIHDKLDL</sequence>
<reference evidence="4" key="1">
    <citation type="submission" date="2023-03" db="EMBL/GenBank/DDBJ databases">
        <title>Massive genome expansion in bonnet fungi (Mycena s.s.) driven by repeated elements and novel gene families across ecological guilds.</title>
        <authorList>
            <consortium name="Lawrence Berkeley National Laboratory"/>
            <person name="Harder C.B."/>
            <person name="Miyauchi S."/>
            <person name="Viragh M."/>
            <person name="Kuo A."/>
            <person name="Thoen E."/>
            <person name="Andreopoulos B."/>
            <person name="Lu D."/>
            <person name="Skrede I."/>
            <person name="Drula E."/>
            <person name="Henrissat B."/>
            <person name="Morin E."/>
            <person name="Kohler A."/>
            <person name="Barry K."/>
            <person name="LaButti K."/>
            <person name="Morin E."/>
            <person name="Salamov A."/>
            <person name="Lipzen A."/>
            <person name="Mereny Z."/>
            <person name="Hegedus B."/>
            <person name="Baldrian P."/>
            <person name="Stursova M."/>
            <person name="Weitz H."/>
            <person name="Taylor A."/>
            <person name="Grigoriev I.V."/>
            <person name="Nagy L.G."/>
            <person name="Martin F."/>
            <person name="Kauserud H."/>
        </authorList>
    </citation>
    <scope>NUCLEOTIDE SEQUENCE</scope>
    <source>
        <strain evidence="4">CBHHK200</strain>
    </source>
</reference>
<gene>
    <name evidence="4" type="ORF">C8F04DRAFT_1256262</name>
</gene>
<dbReference type="EMBL" id="JARJCM010000033">
    <property type="protein sequence ID" value="KAJ7038244.1"/>
    <property type="molecule type" value="Genomic_DNA"/>
</dbReference>
<name>A0AAD6XAL1_9AGAR</name>
<dbReference type="SUPFAM" id="SSF53474">
    <property type="entry name" value="alpha/beta-Hydrolases"/>
    <property type="match status" value="1"/>
</dbReference>
<dbReference type="GO" id="GO:0016765">
    <property type="term" value="F:transferase activity, transferring alkyl or aryl (other than methyl) groups"/>
    <property type="evidence" value="ECO:0007669"/>
    <property type="project" value="InterPro"/>
</dbReference>
<proteinExistence type="predicted"/>
<keyword evidence="2" id="KW-0812">Transmembrane</keyword>
<accession>A0AAD6XAL1</accession>
<dbReference type="Pfam" id="PF09994">
    <property type="entry name" value="T6SS_Tle1-like_cat"/>
    <property type="match status" value="1"/>
</dbReference>
<dbReference type="InterPro" id="IPR029058">
    <property type="entry name" value="AB_hydrolase_fold"/>
</dbReference>
<keyword evidence="2" id="KW-0472">Membrane</keyword>
<evidence type="ECO:0000313" key="5">
    <source>
        <dbReference type="Proteomes" id="UP001218188"/>
    </source>
</evidence>
<dbReference type="InterPro" id="IPR018712">
    <property type="entry name" value="Tle1-like_cat"/>
</dbReference>
<evidence type="ECO:0000259" key="3">
    <source>
        <dbReference type="Pfam" id="PF09994"/>
    </source>
</evidence>
<feature type="transmembrane region" description="Helical" evidence="2">
    <location>
        <begin position="7"/>
        <end position="26"/>
    </location>
</feature>
<dbReference type="SUPFAM" id="SSF64005">
    <property type="entry name" value="Undecaprenyl diphosphate synthase"/>
    <property type="match status" value="1"/>
</dbReference>